<sequence length="226" mass="26010">MKIIHIAPAAFNYFDDIKETVFRLVEKLSEYGLDNQVITLQYESTNREQKRQISGRSSDSERPKSRDKGWAPSLNYKGMVNTSSAFDQLPQADIVHLHCPFMGAGHRVLRFLRDNPQIPTIATYYRPVELTDLISVYVSLYNAYYLPKIFRLCKVVGVFEQTFKKYKFSGLQDKKIIDLNAQDNDDVIVARLTNDEKRVKLNNRLTANLSATKLAYIYSILTGQEV</sequence>
<dbReference type="AlphaFoldDB" id="A0A2M6W510"/>
<organism evidence="2 3">
    <name type="scientific">Candidatus Magasanikbacteria bacterium CG10_big_fil_rev_8_21_14_0_10_40_10</name>
    <dbReference type="NCBI Taxonomy" id="1974648"/>
    <lineage>
        <taxon>Bacteria</taxon>
        <taxon>Candidatus Magasanikiibacteriota</taxon>
    </lineage>
</organism>
<gene>
    <name evidence="2" type="ORF">COU31_00475</name>
</gene>
<feature type="compositionally biased region" description="Basic and acidic residues" evidence="1">
    <location>
        <begin position="58"/>
        <end position="69"/>
    </location>
</feature>
<protein>
    <recommendedName>
        <fullName evidence="4">Glycosyltransferase subfamily 4-like N-terminal domain-containing protein</fullName>
    </recommendedName>
</protein>
<reference evidence="3" key="1">
    <citation type="submission" date="2017-09" db="EMBL/GenBank/DDBJ databases">
        <title>Depth-based differentiation of microbial function through sediment-hosted aquifers and enrichment of novel symbionts in the deep terrestrial subsurface.</title>
        <authorList>
            <person name="Probst A.J."/>
            <person name="Ladd B."/>
            <person name="Jarett J.K."/>
            <person name="Geller-Mcgrath D.E."/>
            <person name="Sieber C.M.K."/>
            <person name="Emerson J.B."/>
            <person name="Anantharaman K."/>
            <person name="Thomas B.C."/>
            <person name="Malmstrom R."/>
            <person name="Stieglmeier M."/>
            <person name="Klingl A."/>
            <person name="Woyke T."/>
            <person name="Ryan C.M."/>
            <person name="Banfield J.F."/>
        </authorList>
    </citation>
    <scope>NUCLEOTIDE SEQUENCE [LARGE SCALE GENOMIC DNA]</scope>
</reference>
<evidence type="ECO:0000313" key="2">
    <source>
        <dbReference type="EMBL" id="PIT87882.1"/>
    </source>
</evidence>
<evidence type="ECO:0000313" key="3">
    <source>
        <dbReference type="Proteomes" id="UP000231183"/>
    </source>
</evidence>
<accession>A0A2M6W510</accession>
<evidence type="ECO:0000256" key="1">
    <source>
        <dbReference type="SAM" id="MobiDB-lite"/>
    </source>
</evidence>
<evidence type="ECO:0008006" key="4">
    <source>
        <dbReference type="Google" id="ProtNLM"/>
    </source>
</evidence>
<proteinExistence type="predicted"/>
<dbReference type="Proteomes" id="UP000231183">
    <property type="component" value="Unassembled WGS sequence"/>
</dbReference>
<feature type="region of interest" description="Disordered" evidence="1">
    <location>
        <begin position="48"/>
        <end position="72"/>
    </location>
</feature>
<name>A0A2M6W510_9BACT</name>
<comment type="caution">
    <text evidence="2">The sequence shown here is derived from an EMBL/GenBank/DDBJ whole genome shotgun (WGS) entry which is preliminary data.</text>
</comment>
<dbReference type="SUPFAM" id="SSF53756">
    <property type="entry name" value="UDP-Glycosyltransferase/glycogen phosphorylase"/>
    <property type="match status" value="1"/>
</dbReference>
<dbReference type="EMBL" id="PFBX01000004">
    <property type="protein sequence ID" value="PIT87882.1"/>
    <property type="molecule type" value="Genomic_DNA"/>
</dbReference>
<dbReference type="Gene3D" id="3.40.50.2000">
    <property type="entry name" value="Glycogen Phosphorylase B"/>
    <property type="match status" value="1"/>
</dbReference>